<dbReference type="OrthoDB" id="198652at2759"/>
<dbReference type="GO" id="GO:0008962">
    <property type="term" value="F:phosphatidylglycerophosphatase activity"/>
    <property type="evidence" value="ECO:0007669"/>
    <property type="project" value="InterPro"/>
</dbReference>
<dbReference type="InterPro" id="IPR027706">
    <property type="entry name" value="PGP_Pase"/>
</dbReference>
<dbReference type="GO" id="GO:0005737">
    <property type="term" value="C:cytoplasm"/>
    <property type="evidence" value="ECO:0007669"/>
    <property type="project" value="TreeGrafter"/>
</dbReference>
<sequence length="390" mass="44404">MNSKRNVAYYYYYYKNLCSVQMIMQSTSIAPRHTCCYYPVPIHFFSPNHHLQNKKTVSAKFSKKLCINNSFNSSTATNSCSEDQEKNQKRYPRNDPDQENLKLCQEFYSSIENPKAQFRKSEREPESDIDSLLGISSNMWWTDFKAYLGQRINLEGVASSVGLLSKDKHLAIPHVSVPDIRYVDWGELKKRGFKGVVFDKDNTITLPYSLSLWEPLGSSIEKCKSLFGNDIAVFSNSAGLYEYDPDGTKAKVLEDAIGIKVIRHRVKTPAGTAEEIEKHFGSESSRLIMVGDRPFTDIVYGNRNGFFTILTEPLSLEGEPLIVQQVRSLEVALVRRWSGKGLKTINHSLLPDPGKCVKDLKSLQNELEVVHQHSSLWFIPKFHNSCSFVH</sequence>
<reference evidence="2 3" key="1">
    <citation type="submission" date="2019-12" db="EMBL/GenBank/DDBJ databases">
        <authorList>
            <person name="Alioto T."/>
            <person name="Alioto T."/>
            <person name="Gomez Garrido J."/>
        </authorList>
    </citation>
    <scope>NUCLEOTIDE SEQUENCE [LARGE SCALE GENOMIC DNA]</scope>
</reference>
<dbReference type="Gene3D" id="3.40.50.1000">
    <property type="entry name" value="HAD superfamily/HAD-like"/>
    <property type="match status" value="1"/>
</dbReference>
<name>A0A8S0PJ90_OLEEU</name>
<dbReference type="PANTHER" id="PTHR19288">
    <property type="entry name" value="4-NITROPHENYLPHOSPHATASE-RELATED"/>
    <property type="match status" value="1"/>
</dbReference>
<dbReference type="InterPro" id="IPR023214">
    <property type="entry name" value="HAD_sf"/>
</dbReference>
<dbReference type="Gramene" id="OE9A096618T3">
    <property type="protein sequence ID" value="OE9A096618C3"/>
    <property type="gene ID" value="OE9A096618"/>
</dbReference>
<organism evidence="2 3">
    <name type="scientific">Olea europaea subsp. europaea</name>
    <dbReference type="NCBI Taxonomy" id="158383"/>
    <lineage>
        <taxon>Eukaryota</taxon>
        <taxon>Viridiplantae</taxon>
        <taxon>Streptophyta</taxon>
        <taxon>Embryophyta</taxon>
        <taxon>Tracheophyta</taxon>
        <taxon>Spermatophyta</taxon>
        <taxon>Magnoliopsida</taxon>
        <taxon>eudicotyledons</taxon>
        <taxon>Gunneridae</taxon>
        <taxon>Pentapetalae</taxon>
        <taxon>asterids</taxon>
        <taxon>lamiids</taxon>
        <taxon>Lamiales</taxon>
        <taxon>Oleaceae</taxon>
        <taxon>Oleeae</taxon>
        <taxon>Olea</taxon>
    </lineage>
</organism>
<evidence type="ECO:0000313" key="3">
    <source>
        <dbReference type="Proteomes" id="UP000594638"/>
    </source>
</evidence>
<dbReference type="PANTHER" id="PTHR19288:SF25">
    <property type="entry name" value="PHOSPHATIDYLGLYCEROPHOSPHATASE GEP4, MITOCHONDRIAL"/>
    <property type="match status" value="1"/>
</dbReference>
<dbReference type="Pfam" id="PF09419">
    <property type="entry name" value="PGP_phosphatase"/>
    <property type="match status" value="1"/>
</dbReference>
<dbReference type="SUPFAM" id="SSF56784">
    <property type="entry name" value="HAD-like"/>
    <property type="match status" value="1"/>
</dbReference>
<keyword evidence="2" id="KW-0378">Hydrolase</keyword>
<dbReference type="NCBIfam" id="TIGR01668">
    <property type="entry name" value="YqeG_hyp_ppase"/>
    <property type="match status" value="1"/>
</dbReference>
<dbReference type="FunFam" id="3.40.50.1000:FF:000148">
    <property type="entry name" value="Haloacid dehalogenase superfamily protein"/>
    <property type="match status" value="1"/>
</dbReference>
<protein>
    <submittedName>
        <fullName evidence="2">Hydrolase (HAD superfamily)</fullName>
    </submittedName>
</protein>
<dbReference type="InterPro" id="IPR036412">
    <property type="entry name" value="HAD-like_sf"/>
</dbReference>
<proteinExistence type="predicted"/>
<feature type="compositionally biased region" description="Basic and acidic residues" evidence="1">
    <location>
        <begin position="83"/>
        <end position="97"/>
    </location>
</feature>
<dbReference type="Proteomes" id="UP000594638">
    <property type="component" value="Unassembled WGS sequence"/>
</dbReference>
<dbReference type="AlphaFoldDB" id="A0A8S0PJ90"/>
<comment type="caution">
    <text evidence="2">The sequence shown here is derived from an EMBL/GenBank/DDBJ whole genome shotgun (WGS) entry which is preliminary data.</text>
</comment>
<accession>A0A8S0PJ90</accession>
<feature type="region of interest" description="Disordered" evidence="1">
    <location>
        <begin position="73"/>
        <end position="97"/>
    </location>
</feature>
<evidence type="ECO:0000313" key="2">
    <source>
        <dbReference type="EMBL" id="CAA2954059.1"/>
    </source>
</evidence>
<dbReference type="InterPro" id="IPR010021">
    <property type="entry name" value="PGPP1/Gep4"/>
</dbReference>
<evidence type="ECO:0000256" key="1">
    <source>
        <dbReference type="SAM" id="MobiDB-lite"/>
    </source>
</evidence>
<dbReference type="EMBL" id="CACTIH010000105">
    <property type="protein sequence ID" value="CAA2954059.1"/>
    <property type="molecule type" value="Genomic_DNA"/>
</dbReference>
<dbReference type="InterPro" id="IPR006549">
    <property type="entry name" value="HAD-SF_hydro_IIIA"/>
</dbReference>
<keyword evidence="3" id="KW-1185">Reference proteome</keyword>
<gene>
    <name evidence="2" type="ORF">OLEA9_A096618</name>
</gene>
<dbReference type="NCBIfam" id="TIGR01662">
    <property type="entry name" value="HAD-SF-IIIA"/>
    <property type="match status" value="1"/>
</dbReference>